<dbReference type="EMBL" id="CP099421">
    <property type="protein sequence ID" value="USW52716.1"/>
    <property type="molecule type" value="Genomic_DNA"/>
</dbReference>
<organism evidence="1 2">
    <name type="scientific">Septoria linicola</name>
    <dbReference type="NCBI Taxonomy" id="215465"/>
    <lineage>
        <taxon>Eukaryota</taxon>
        <taxon>Fungi</taxon>
        <taxon>Dikarya</taxon>
        <taxon>Ascomycota</taxon>
        <taxon>Pezizomycotina</taxon>
        <taxon>Dothideomycetes</taxon>
        <taxon>Dothideomycetidae</taxon>
        <taxon>Mycosphaerellales</taxon>
        <taxon>Mycosphaerellaceae</taxon>
        <taxon>Septoria</taxon>
    </lineage>
</organism>
<evidence type="ECO:0000313" key="2">
    <source>
        <dbReference type="Proteomes" id="UP001056384"/>
    </source>
</evidence>
<evidence type="ECO:0000313" key="1">
    <source>
        <dbReference type="EMBL" id="USW52716.1"/>
    </source>
</evidence>
<protein>
    <submittedName>
        <fullName evidence="1">Uncharacterized protein</fullName>
    </submittedName>
</protein>
<accession>A0A9Q9AVS0</accession>
<dbReference type="Proteomes" id="UP001056384">
    <property type="component" value="Chromosome 4"/>
</dbReference>
<keyword evidence="2" id="KW-1185">Reference proteome</keyword>
<proteinExistence type="predicted"/>
<dbReference type="AlphaFoldDB" id="A0A9Q9AVS0"/>
<reference evidence="1" key="1">
    <citation type="submission" date="2022-06" db="EMBL/GenBank/DDBJ databases">
        <title>Complete genome sequences of two strains of the flax pathogen Septoria linicola.</title>
        <authorList>
            <person name="Lapalu N."/>
            <person name="Simon A."/>
            <person name="Demenou B."/>
            <person name="Paumier D."/>
            <person name="Guillot M.-P."/>
            <person name="Gout L."/>
            <person name="Valade R."/>
        </authorList>
    </citation>
    <scope>NUCLEOTIDE SEQUENCE</scope>
    <source>
        <strain evidence="1">SE15195</strain>
    </source>
</reference>
<name>A0A9Q9AVS0_9PEZI</name>
<sequence>MTAGTEVSDRDHKYSWDLKTRTRSRSPSFSSFKRSDSLSSFECIGEEAIAIATTATITRCKANTSIRIIDKPPLRKVKSDLWFDIQPIPPPGPTPEGRPKPIYQDRLKSWEQARPRDGLCPIGPFAPHPAHTCHYMHHPVAVGVAQ</sequence>
<gene>
    <name evidence="1" type="ORF">Slin15195_G060350</name>
</gene>